<dbReference type="OrthoDB" id="9815825at2"/>
<keyword evidence="5" id="KW-1185">Reference proteome</keyword>
<dbReference type="PANTHER" id="PTHR43818">
    <property type="entry name" value="BCDNA.GH03377"/>
    <property type="match status" value="1"/>
</dbReference>
<dbReference type="RefSeq" id="WP_110840772.1">
    <property type="nucleotide sequence ID" value="NZ_QJVJ01000006.1"/>
</dbReference>
<dbReference type="Gene3D" id="3.30.360.10">
    <property type="entry name" value="Dihydrodipicolinate Reductase, domain 2"/>
    <property type="match status" value="1"/>
</dbReference>
<evidence type="ECO:0000256" key="1">
    <source>
        <dbReference type="ARBA" id="ARBA00023002"/>
    </source>
</evidence>
<evidence type="ECO:0000259" key="3">
    <source>
        <dbReference type="Pfam" id="PF22725"/>
    </source>
</evidence>
<sequence length="355" mass="39626">MTTIRLGIIGCGGMTGAHAGGFHHLADRVEIAAVCDVVPERAHQAAELTGAKVAVTDYRELLGHVDAVLVVLPHDLHYEVGLACLEAGKHVLMEKPMCNTEQQCIDLIETAERAGKVLMTAYPVRFWPIVRKLKELLDAKAYGDCFQMSVWTEQFTRYYDGHWALSADRLGGGQFFSHGCHYVDLLLWLLGRPVRGTHIGTNFGTPWMEREGTSNVTIEFESGALGYHFGTWGARGTRLGWSIHAHCTEGMLEINLAERKLYAHTHIKEEKANLDTASRTTVLYEADASGKFTHHELEHFLDCIRDGSRPMTDGPTSLQGLRVIWRLYEAERNGTVADLRGLGLDEAWKPHKPIR</sequence>
<name>A0A2V5K775_9BACL</name>
<accession>A0A2V5K775</accession>
<dbReference type="Proteomes" id="UP000247476">
    <property type="component" value="Unassembled WGS sequence"/>
</dbReference>
<dbReference type="Pfam" id="PF01408">
    <property type="entry name" value="GFO_IDH_MocA"/>
    <property type="match status" value="1"/>
</dbReference>
<proteinExistence type="predicted"/>
<gene>
    <name evidence="4" type="ORF">DLM86_14580</name>
</gene>
<dbReference type="InterPro" id="IPR050463">
    <property type="entry name" value="Gfo/Idh/MocA_oxidrdct_glycsds"/>
</dbReference>
<dbReference type="InterPro" id="IPR000683">
    <property type="entry name" value="Gfo/Idh/MocA-like_OxRdtase_N"/>
</dbReference>
<dbReference type="SUPFAM" id="SSF51735">
    <property type="entry name" value="NAD(P)-binding Rossmann-fold domains"/>
    <property type="match status" value="1"/>
</dbReference>
<dbReference type="GO" id="GO:0000166">
    <property type="term" value="F:nucleotide binding"/>
    <property type="evidence" value="ECO:0007669"/>
    <property type="project" value="InterPro"/>
</dbReference>
<dbReference type="PANTHER" id="PTHR43818:SF11">
    <property type="entry name" value="BCDNA.GH03377"/>
    <property type="match status" value="1"/>
</dbReference>
<dbReference type="InterPro" id="IPR036291">
    <property type="entry name" value="NAD(P)-bd_dom_sf"/>
</dbReference>
<reference evidence="4 5" key="1">
    <citation type="submission" date="2018-05" db="EMBL/GenBank/DDBJ databases">
        <title>Paenibacillus flagellatus sp. nov., isolated from selenium mineral soil.</title>
        <authorList>
            <person name="Dai X."/>
        </authorList>
    </citation>
    <scope>NUCLEOTIDE SEQUENCE [LARGE SCALE GENOMIC DNA]</scope>
    <source>
        <strain evidence="4 5">DXL2</strain>
    </source>
</reference>
<comment type="caution">
    <text evidence="4">The sequence shown here is derived from an EMBL/GenBank/DDBJ whole genome shotgun (WGS) entry which is preliminary data.</text>
</comment>
<evidence type="ECO:0008006" key="6">
    <source>
        <dbReference type="Google" id="ProtNLM"/>
    </source>
</evidence>
<evidence type="ECO:0000259" key="2">
    <source>
        <dbReference type="Pfam" id="PF01408"/>
    </source>
</evidence>
<dbReference type="Gene3D" id="3.40.50.720">
    <property type="entry name" value="NAD(P)-binding Rossmann-like Domain"/>
    <property type="match status" value="1"/>
</dbReference>
<dbReference type="InterPro" id="IPR055170">
    <property type="entry name" value="GFO_IDH_MocA-like_dom"/>
</dbReference>
<protein>
    <recommendedName>
        <fullName evidence="6">Gfo/Idh/MocA family oxidoreductase</fullName>
    </recommendedName>
</protein>
<dbReference type="SUPFAM" id="SSF55347">
    <property type="entry name" value="Glyceraldehyde-3-phosphate dehydrogenase-like, C-terminal domain"/>
    <property type="match status" value="1"/>
</dbReference>
<evidence type="ECO:0000313" key="4">
    <source>
        <dbReference type="EMBL" id="PYI53784.1"/>
    </source>
</evidence>
<dbReference type="GO" id="GO:0016491">
    <property type="term" value="F:oxidoreductase activity"/>
    <property type="evidence" value="ECO:0007669"/>
    <property type="project" value="UniProtKB-KW"/>
</dbReference>
<dbReference type="EMBL" id="QJVJ01000006">
    <property type="protein sequence ID" value="PYI53784.1"/>
    <property type="molecule type" value="Genomic_DNA"/>
</dbReference>
<keyword evidence="1" id="KW-0560">Oxidoreductase</keyword>
<feature type="domain" description="Gfo/Idh/MocA-like oxidoreductase N-terminal" evidence="2">
    <location>
        <begin position="4"/>
        <end position="121"/>
    </location>
</feature>
<feature type="domain" description="GFO/IDH/MocA-like oxidoreductase" evidence="3">
    <location>
        <begin position="130"/>
        <end position="253"/>
    </location>
</feature>
<evidence type="ECO:0000313" key="5">
    <source>
        <dbReference type="Proteomes" id="UP000247476"/>
    </source>
</evidence>
<dbReference type="AlphaFoldDB" id="A0A2V5K775"/>
<dbReference type="Pfam" id="PF22725">
    <property type="entry name" value="GFO_IDH_MocA_C3"/>
    <property type="match status" value="1"/>
</dbReference>
<organism evidence="4 5">
    <name type="scientific">Paenibacillus flagellatus</name>
    <dbReference type="NCBI Taxonomy" id="2211139"/>
    <lineage>
        <taxon>Bacteria</taxon>
        <taxon>Bacillati</taxon>
        <taxon>Bacillota</taxon>
        <taxon>Bacilli</taxon>
        <taxon>Bacillales</taxon>
        <taxon>Paenibacillaceae</taxon>
        <taxon>Paenibacillus</taxon>
    </lineage>
</organism>